<name>A0A6A6TYQ0_9PEZI</name>
<dbReference type="OrthoDB" id="2740448at2759"/>
<dbReference type="SUPFAM" id="SSF57701">
    <property type="entry name" value="Zn2/Cys6 DNA-binding domain"/>
    <property type="match status" value="1"/>
</dbReference>
<dbReference type="Proteomes" id="UP000799302">
    <property type="component" value="Unassembled WGS sequence"/>
</dbReference>
<evidence type="ECO:0000256" key="1">
    <source>
        <dbReference type="ARBA" id="ARBA00023242"/>
    </source>
</evidence>
<dbReference type="CDD" id="cd12148">
    <property type="entry name" value="fungal_TF_MHR"/>
    <property type="match status" value="1"/>
</dbReference>
<evidence type="ECO:0000313" key="5">
    <source>
        <dbReference type="Proteomes" id="UP000799302"/>
    </source>
</evidence>
<proteinExistence type="predicted"/>
<keyword evidence="1" id="KW-0539">Nucleus</keyword>
<dbReference type="InterPro" id="IPR036864">
    <property type="entry name" value="Zn2-C6_fun-type_DNA-bd_sf"/>
</dbReference>
<evidence type="ECO:0000256" key="2">
    <source>
        <dbReference type="SAM" id="MobiDB-lite"/>
    </source>
</evidence>
<gene>
    <name evidence="4" type="ORF">BT63DRAFT_87452</name>
</gene>
<feature type="domain" description="Zn(2)-C6 fungal-type" evidence="3">
    <location>
        <begin position="10"/>
        <end position="39"/>
    </location>
</feature>
<dbReference type="SMART" id="SM00066">
    <property type="entry name" value="GAL4"/>
    <property type="match status" value="1"/>
</dbReference>
<dbReference type="CDD" id="cd00067">
    <property type="entry name" value="GAL4"/>
    <property type="match status" value="1"/>
</dbReference>
<dbReference type="Gene3D" id="4.10.240.10">
    <property type="entry name" value="Zn(2)-C6 fungal-type DNA-binding domain"/>
    <property type="match status" value="1"/>
</dbReference>
<dbReference type="GO" id="GO:0008270">
    <property type="term" value="F:zinc ion binding"/>
    <property type="evidence" value="ECO:0007669"/>
    <property type="project" value="InterPro"/>
</dbReference>
<protein>
    <recommendedName>
        <fullName evidence="3">Zn(2)-C6 fungal-type domain-containing protein</fullName>
    </recommendedName>
</protein>
<dbReference type="PROSITE" id="PS00463">
    <property type="entry name" value="ZN2_CY6_FUNGAL_1"/>
    <property type="match status" value="1"/>
</dbReference>
<dbReference type="PANTHER" id="PTHR31668:SF24">
    <property type="entry name" value="TRANSCRIPTION FACTOR, PUTATIVE-RELATED"/>
    <property type="match status" value="1"/>
</dbReference>
<evidence type="ECO:0000259" key="3">
    <source>
        <dbReference type="PROSITE" id="PS50048"/>
    </source>
</evidence>
<dbReference type="EMBL" id="MU004241">
    <property type="protein sequence ID" value="KAF2665205.1"/>
    <property type="molecule type" value="Genomic_DNA"/>
</dbReference>
<dbReference type="InterPro" id="IPR001138">
    <property type="entry name" value="Zn2Cys6_DnaBD"/>
</dbReference>
<dbReference type="PROSITE" id="PS50048">
    <property type="entry name" value="ZN2_CY6_FUNGAL_2"/>
    <property type="match status" value="1"/>
</dbReference>
<sequence length="499" mass="57114">MEKSGKKYQACDSCKRRKVRCNGEKSCQQCAHFDIPCVYTPIVRGRPRKGAATRGSVIQQCRENPAVTLNSTANSSRRRRSHTNAGKNNTLVPAEAIVRKFDKLEANFFLDLIPEYLTSVFPVNPVIDEASVRQCVPKLYSDAEATSFLYAFAAVTINLAHADGSKSPPDIKERVSALLERSLDHIRPLAFQSEPTLLKIMRNVFLEICLMGLNKNDLAFFYLREAITMLHMLGVGTDDTSLLDISSDKTKLQRAYWECFIHERFTALIDFKPTCLRPLLTLPDPDPDIEPGTERGWNQLIKTFILVDETFLNYWTGDRSTITCEWIKTKHREFEDDQWHTEVQSLNEMQQADLIITRQWLRTLTWQMALSGLLLSSNPASEMSLMLPLRLSSQLRQFLSQMTPHSVGIHGTGVLHKLVEITTTITDVVIAAPNASYSRKEILDRADDVLFLKRFLFSFPRIQDEHRELLSQKIKRMMEMYPEVMAFEQQNYNSPTLNL</sequence>
<accession>A0A6A6TYQ0</accession>
<evidence type="ECO:0000313" key="4">
    <source>
        <dbReference type="EMBL" id="KAF2665205.1"/>
    </source>
</evidence>
<reference evidence="4" key="1">
    <citation type="journal article" date="2020" name="Stud. Mycol.">
        <title>101 Dothideomycetes genomes: a test case for predicting lifestyles and emergence of pathogens.</title>
        <authorList>
            <person name="Haridas S."/>
            <person name="Albert R."/>
            <person name="Binder M."/>
            <person name="Bloem J."/>
            <person name="Labutti K."/>
            <person name="Salamov A."/>
            <person name="Andreopoulos B."/>
            <person name="Baker S."/>
            <person name="Barry K."/>
            <person name="Bills G."/>
            <person name="Bluhm B."/>
            <person name="Cannon C."/>
            <person name="Castanera R."/>
            <person name="Culley D."/>
            <person name="Daum C."/>
            <person name="Ezra D."/>
            <person name="Gonzalez J."/>
            <person name="Henrissat B."/>
            <person name="Kuo A."/>
            <person name="Liang C."/>
            <person name="Lipzen A."/>
            <person name="Lutzoni F."/>
            <person name="Magnuson J."/>
            <person name="Mondo S."/>
            <person name="Nolan M."/>
            <person name="Ohm R."/>
            <person name="Pangilinan J."/>
            <person name="Park H.-J."/>
            <person name="Ramirez L."/>
            <person name="Alfaro M."/>
            <person name="Sun H."/>
            <person name="Tritt A."/>
            <person name="Yoshinaga Y."/>
            <person name="Zwiers L.-H."/>
            <person name="Turgeon B."/>
            <person name="Goodwin S."/>
            <person name="Spatafora J."/>
            <person name="Crous P."/>
            <person name="Grigoriev I."/>
        </authorList>
    </citation>
    <scope>NUCLEOTIDE SEQUENCE</scope>
    <source>
        <strain evidence="4">CBS 115976</strain>
    </source>
</reference>
<dbReference type="PANTHER" id="PTHR31668">
    <property type="entry name" value="GLUCOSE TRANSPORT TRANSCRIPTION REGULATOR RGT1-RELATED-RELATED"/>
    <property type="match status" value="1"/>
</dbReference>
<dbReference type="Pfam" id="PF00172">
    <property type="entry name" value="Zn_clus"/>
    <property type="match status" value="1"/>
</dbReference>
<dbReference type="AlphaFoldDB" id="A0A6A6TYQ0"/>
<dbReference type="GO" id="GO:0000981">
    <property type="term" value="F:DNA-binding transcription factor activity, RNA polymerase II-specific"/>
    <property type="evidence" value="ECO:0007669"/>
    <property type="project" value="InterPro"/>
</dbReference>
<organism evidence="4 5">
    <name type="scientific">Microthyrium microscopicum</name>
    <dbReference type="NCBI Taxonomy" id="703497"/>
    <lineage>
        <taxon>Eukaryota</taxon>
        <taxon>Fungi</taxon>
        <taxon>Dikarya</taxon>
        <taxon>Ascomycota</taxon>
        <taxon>Pezizomycotina</taxon>
        <taxon>Dothideomycetes</taxon>
        <taxon>Dothideomycetes incertae sedis</taxon>
        <taxon>Microthyriales</taxon>
        <taxon>Microthyriaceae</taxon>
        <taxon>Microthyrium</taxon>
    </lineage>
</organism>
<keyword evidence="5" id="KW-1185">Reference proteome</keyword>
<feature type="region of interest" description="Disordered" evidence="2">
    <location>
        <begin position="69"/>
        <end position="88"/>
    </location>
</feature>
<dbReference type="InterPro" id="IPR050797">
    <property type="entry name" value="Carb_Metab_Trans_Reg"/>
</dbReference>